<dbReference type="InterPro" id="IPR023631">
    <property type="entry name" value="Amidase_dom"/>
</dbReference>
<gene>
    <name evidence="8" type="ORF">GLRG_10906</name>
</gene>
<evidence type="ECO:0000256" key="5">
    <source>
        <dbReference type="PIRSR" id="PIRSR001221-1"/>
    </source>
</evidence>
<dbReference type="PIRSF" id="PIRSF001221">
    <property type="entry name" value="Amidase_fungi"/>
    <property type="match status" value="1"/>
</dbReference>
<dbReference type="OrthoDB" id="6428749at2759"/>
<dbReference type="PANTHER" id="PTHR46072">
    <property type="entry name" value="AMIDASE-RELATED-RELATED"/>
    <property type="match status" value="1"/>
</dbReference>
<dbReference type="HOGENOM" id="CLU_009600_9_2_1"/>
<feature type="active site" description="Acyl-ester intermediate" evidence="5">
    <location>
        <position position="237"/>
    </location>
</feature>
<dbReference type="SUPFAM" id="SSF75304">
    <property type="entry name" value="Amidase signature (AS) enzymes"/>
    <property type="match status" value="1"/>
</dbReference>
<evidence type="ECO:0000313" key="9">
    <source>
        <dbReference type="Proteomes" id="UP000008782"/>
    </source>
</evidence>
<dbReference type="STRING" id="645133.E3QY13"/>
<evidence type="ECO:0000256" key="2">
    <source>
        <dbReference type="ARBA" id="ARBA00009199"/>
    </source>
</evidence>
<dbReference type="eggNOG" id="KOG1212">
    <property type="taxonomic scope" value="Eukaryota"/>
</dbReference>
<dbReference type="EC" id="3.5.1.4" evidence="3"/>
<dbReference type="AlphaFoldDB" id="E3QY13"/>
<dbReference type="InterPro" id="IPR020556">
    <property type="entry name" value="Amidase_CS"/>
</dbReference>
<reference evidence="9" key="1">
    <citation type="journal article" date="2012" name="Nat. Genet.">
        <title>Lifestyle transitions in plant pathogenic Colletotrichum fungi deciphered by genome and transcriptome analyses.</title>
        <authorList>
            <person name="O'Connell R.J."/>
            <person name="Thon M.R."/>
            <person name="Hacquard S."/>
            <person name="Amyotte S.G."/>
            <person name="Kleemann J."/>
            <person name="Torres M.F."/>
            <person name="Damm U."/>
            <person name="Buiate E.A."/>
            <person name="Epstein L."/>
            <person name="Alkan N."/>
            <person name="Altmueller J."/>
            <person name="Alvarado-Balderrama L."/>
            <person name="Bauser C.A."/>
            <person name="Becker C."/>
            <person name="Birren B.W."/>
            <person name="Chen Z."/>
            <person name="Choi J."/>
            <person name="Crouch J.A."/>
            <person name="Duvick J.P."/>
            <person name="Farman M.A."/>
            <person name="Gan P."/>
            <person name="Heiman D."/>
            <person name="Henrissat B."/>
            <person name="Howard R.J."/>
            <person name="Kabbage M."/>
            <person name="Koch C."/>
            <person name="Kracher B."/>
            <person name="Kubo Y."/>
            <person name="Law A.D."/>
            <person name="Lebrun M.-H."/>
            <person name="Lee Y.-H."/>
            <person name="Miyara I."/>
            <person name="Moore N."/>
            <person name="Neumann U."/>
            <person name="Nordstroem K."/>
            <person name="Panaccione D.G."/>
            <person name="Panstruga R."/>
            <person name="Place M."/>
            <person name="Proctor R.H."/>
            <person name="Prusky D."/>
            <person name="Rech G."/>
            <person name="Reinhardt R."/>
            <person name="Rollins J.A."/>
            <person name="Rounsley S."/>
            <person name="Schardl C.L."/>
            <person name="Schwartz D.C."/>
            <person name="Shenoy N."/>
            <person name="Shirasu K."/>
            <person name="Sikhakolli U.R."/>
            <person name="Stueber K."/>
            <person name="Sukno S.A."/>
            <person name="Sweigard J.A."/>
            <person name="Takano Y."/>
            <person name="Takahara H."/>
            <person name="Trail F."/>
            <person name="van der Does H.C."/>
            <person name="Voll L.M."/>
            <person name="Will I."/>
            <person name="Young S."/>
            <person name="Zeng Q."/>
            <person name="Zhang J."/>
            <person name="Zhou S."/>
            <person name="Dickman M.B."/>
            <person name="Schulze-Lefert P."/>
            <person name="Ver Loren van Themaat E."/>
            <person name="Ma L.-J."/>
            <person name="Vaillancourt L.J."/>
        </authorList>
    </citation>
    <scope>NUCLEOTIDE SEQUENCE [LARGE SCALE GENOMIC DNA]</scope>
    <source>
        <strain evidence="9">M1.001 / M2 / FGSC 10212</strain>
    </source>
</reference>
<dbReference type="VEuPathDB" id="FungiDB:GLRG_10906"/>
<accession>E3QY13</accession>
<evidence type="ECO:0000256" key="1">
    <source>
        <dbReference type="ARBA" id="ARBA00001311"/>
    </source>
</evidence>
<keyword evidence="4" id="KW-0378">Hydrolase</keyword>
<evidence type="ECO:0000256" key="6">
    <source>
        <dbReference type="PIRSR" id="PIRSR001221-2"/>
    </source>
</evidence>
<feature type="binding site" evidence="6">
    <location>
        <position position="213"/>
    </location>
    <ligand>
        <name>substrate</name>
    </ligand>
</feature>
<organism evidence="9">
    <name type="scientific">Colletotrichum graminicola (strain M1.001 / M2 / FGSC 10212)</name>
    <name type="common">Maize anthracnose fungus</name>
    <name type="synonym">Glomerella graminicola</name>
    <dbReference type="NCBI Taxonomy" id="645133"/>
    <lineage>
        <taxon>Eukaryota</taxon>
        <taxon>Fungi</taxon>
        <taxon>Dikarya</taxon>
        <taxon>Ascomycota</taxon>
        <taxon>Pezizomycotina</taxon>
        <taxon>Sordariomycetes</taxon>
        <taxon>Hypocreomycetidae</taxon>
        <taxon>Glomerellales</taxon>
        <taxon>Glomerellaceae</taxon>
        <taxon>Colletotrichum</taxon>
        <taxon>Colletotrichum graminicola species complex</taxon>
    </lineage>
</organism>
<dbReference type="Pfam" id="PF01425">
    <property type="entry name" value="Amidase"/>
    <property type="match status" value="1"/>
</dbReference>
<comment type="catalytic activity">
    <reaction evidence="1">
        <text>a monocarboxylic acid amide + H2O = a monocarboxylate + NH4(+)</text>
        <dbReference type="Rhea" id="RHEA:12020"/>
        <dbReference type="ChEBI" id="CHEBI:15377"/>
        <dbReference type="ChEBI" id="CHEBI:28938"/>
        <dbReference type="ChEBI" id="CHEBI:35757"/>
        <dbReference type="ChEBI" id="CHEBI:83628"/>
        <dbReference type="EC" id="3.5.1.4"/>
    </reaction>
</comment>
<sequence>MASEWQELIQKKRAVRDALIPGEWRLPTDITNKVSQESSHNAFELLNEAALLSDREIDITENYTATSLTAKIASGELSSYDVAAAFCKRAALVHQLTNSLTEIFFDKALERARWLDEYYAKEGKTVGPLHGLPVTLKDMIHVKGEYSTMGFVGHLKHPAADEHAVIAQMLEAAGAVFYCKTNVPQTLFVCESYNNVFGRTLNPYKLCLTPGGSSSGEAAQLGLRGSIMGVGSDIAGSVRVPALFTGVYGFRPTVNRLPFAKQADLAPKGWQGVQPTLGPMARTAQDLTLFMKTIIQAQPWRYDATAFAVPWHDAPRKEKLTIGVWSQDPDFPVYPPIKRAMASAVDKLRAAGHTIKVIAAPPTMKAMKIAMRWFALDQVNLPFKFLEAGGESPIADLESMNPGNFLDPGYVPDLHENIRISADIHDYREEWAKIWRDADLDVLLCPASRGPAVPHGEFGPLMYTILWNLLDFPSSVIPFGHVDKAVDSTDGCKRAPTWISYDASVVDGAPTGFQLVGWRFQDEQTLMATEVVADALKA</sequence>
<comment type="similarity">
    <text evidence="2">Belongs to the amidase family.</text>
</comment>
<evidence type="ECO:0000313" key="8">
    <source>
        <dbReference type="EMBL" id="EFQ35751.1"/>
    </source>
</evidence>
<dbReference type="GO" id="GO:0004040">
    <property type="term" value="F:amidase activity"/>
    <property type="evidence" value="ECO:0007669"/>
    <property type="project" value="UniProtKB-EC"/>
</dbReference>
<dbReference type="Proteomes" id="UP000008782">
    <property type="component" value="Unassembled WGS sequence"/>
</dbReference>
<dbReference type="Gene3D" id="3.90.1300.10">
    <property type="entry name" value="Amidase signature (AS) domain"/>
    <property type="match status" value="1"/>
</dbReference>
<feature type="active site" description="Charge relay system" evidence="5">
    <location>
        <position position="213"/>
    </location>
</feature>
<name>E3QY13_COLGM</name>
<dbReference type="PANTHER" id="PTHR46072:SF5">
    <property type="entry name" value="GENERAL AMIDASE-C"/>
    <property type="match status" value="1"/>
</dbReference>
<keyword evidence="9" id="KW-1185">Reference proteome</keyword>
<dbReference type="PROSITE" id="PS00571">
    <property type="entry name" value="AMIDASES"/>
    <property type="match status" value="1"/>
</dbReference>
<dbReference type="GeneID" id="24416271"/>
<feature type="binding site" evidence="6">
    <location>
        <position position="187"/>
    </location>
    <ligand>
        <name>substrate</name>
    </ligand>
</feature>
<evidence type="ECO:0000256" key="4">
    <source>
        <dbReference type="ARBA" id="ARBA00022801"/>
    </source>
</evidence>
<dbReference type="InterPro" id="IPR036928">
    <property type="entry name" value="AS_sf"/>
</dbReference>
<evidence type="ECO:0000259" key="7">
    <source>
        <dbReference type="Pfam" id="PF01425"/>
    </source>
</evidence>
<dbReference type="RefSeq" id="XP_008099771.1">
    <property type="nucleotide sequence ID" value="XM_008101580.1"/>
</dbReference>
<evidence type="ECO:0000256" key="3">
    <source>
        <dbReference type="ARBA" id="ARBA00012922"/>
    </source>
</evidence>
<feature type="binding site" evidence="6">
    <location>
        <begin position="234"/>
        <end position="237"/>
    </location>
    <ligand>
        <name>substrate</name>
    </ligand>
</feature>
<feature type="active site" description="Charge relay system" evidence="5">
    <location>
        <position position="137"/>
    </location>
</feature>
<protein>
    <recommendedName>
        <fullName evidence="3">amidase</fullName>
        <ecNumber evidence="3">3.5.1.4</ecNumber>
    </recommendedName>
</protein>
<dbReference type="EMBL" id="GG697399">
    <property type="protein sequence ID" value="EFQ35751.1"/>
    <property type="molecule type" value="Genomic_DNA"/>
</dbReference>
<feature type="domain" description="Amidase" evidence="7">
    <location>
        <begin position="82"/>
        <end position="526"/>
    </location>
</feature>
<proteinExistence type="inferred from homology"/>